<evidence type="ECO:0000313" key="3">
    <source>
        <dbReference type="Proteomes" id="UP000006732"/>
    </source>
</evidence>
<dbReference type="InterPro" id="IPR031339">
    <property type="entry name" value="DUF4942"/>
</dbReference>
<gene>
    <name evidence="2" type="ordered locus">Ppro_1886</name>
</gene>
<feature type="domain" description="DUF4942" evidence="1">
    <location>
        <begin position="74"/>
        <end position="260"/>
    </location>
</feature>
<name>A1AQ76_PELPD</name>
<keyword evidence="3" id="KW-1185">Reference proteome</keyword>
<protein>
    <recommendedName>
        <fullName evidence="1">DUF4942 domain-containing protein</fullName>
    </recommendedName>
</protein>
<organism evidence="2 3">
    <name type="scientific">Pelobacter propionicus (strain DSM 2379 / NBRC 103807 / OttBd1)</name>
    <dbReference type="NCBI Taxonomy" id="338966"/>
    <lineage>
        <taxon>Bacteria</taxon>
        <taxon>Pseudomonadati</taxon>
        <taxon>Thermodesulfobacteriota</taxon>
        <taxon>Desulfuromonadia</taxon>
        <taxon>Desulfuromonadales</taxon>
        <taxon>Desulfuromonadaceae</taxon>
        <taxon>Pelobacter</taxon>
    </lineage>
</organism>
<dbReference type="EMBL" id="CP000482">
    <property type="protein sequence ID" value="ABK99496.1"/>
    <property type="molecule type" value="Genomic_DNA"/>
</dbReference>
<dbReference type="Pfam" id="PF13708">
    <property type="entry name" value="DUF4942"/>
    <property type="match status" value="1"/>
</dbReference>
<dbReference type="RefSeq" id="WP_011735772.1">
    <property type="nucleotide sequence ID" value="NC_008609.1"/>
</dbReference>
<dbReference type="STRING" id="338966.Ppro_1886"/>
<sequence length="266" mass="30257">MTTEIIKRDTVAQLVENYETAVDDITQAYSLLHAAKNRLNTSFGMGKRIHSFDVLPHGYHRGATLANDSLTQVMAQIKLDAWRVLMERLELRKLLSIARREELDNQLSDGKGLPDITLENVWGMFESAVSNVDRYMEEAVLVVYEFLRPPSSKYKTNTEFEVGKRVILKWYVEPNYSKSGFNVRYSYDPKITALDNVFLRLDGKGIVSTYHGPTHDAVKDAGRDGVCETDYFKLSCCMNGNLHLEFKRPDLVKRLNAIAGGARLRT</sequence>
<accession>A1AQ76</accession>
<proteinExistence type="predicted"/>
<evidence type="ECO:0000259" key="1">
    <source>
        <dbReference type="Pfam" id="PF13708"/>
    </source>
</evidence>
<reference evidence="2 3" key="1">
    <citation type="submission" date="2006-10" db="EMBL/GenBank/DDBJ databases">
        <title>Complete sequence of chromosome of Pelobacter propionicus DSM 2379.</title>
        <authorList>
            <consortium name="US DOE Joint Genome Institute"/>
            <person name="Copeland A."/>
            <person name="Lucas S."/>
            <person name="Lapidus A."/>
            <person name="Barry K."/>
            <person name="Detter J.C."/>
            <person name="Glavina del Rio T."/>
            <person name="Hammon N."/>
            <person name="Israni S."/>
            <person name="Dalin E."/>
            <person name="Tice H."/>
            <person name="Pitluck S."/>
            <person name="Saunders E."/>
            <person name="Brettin T."/>
            <person name="Bruce D."/>
            <person name="Han C."/>
            <person name="Tapia R."/>
            <person name="Schmutz J."/>
            <person name="Larimer F."/>
            <person name="Land M."/>
            <person name="Hauser L."/>
            <person name="Kyrpides N."/>
            <person name="Kim E."/>
            <person name="Lovley D."/>
            <person name="Richardson P."/>
        </authorList>
    </citation>
    <scope>NUCLEOTIDE SEQUENCE [LARGE SCALE GENOMIC DNA]</scope>
    <source>
        <strain evidence="3">DSM 2379 / NBRC 103807 / OttBd1</strain>
    </source>
</reference>
<dbReference type="KEGG" id="ppd:Ppro_1886"/>
<dbReference type="AlphaFoldDB" id="A1AQ76"/>
<dbReference type="Proteomes" id="UP000006732">
    <property type="component" value="Chromosome"/>
</dbReference>
<evidence type="ECO:0000313" key="2">
    <source>
        <dbReference type="EMBL" id="ABK99496.1"/>
    </source>
</evidence>
<dbReference type="OrthoDB" id="6477274at2"/>
<dbReference type="eggNOG" id="COG0827">
    <property type="taxonomic scope" value="Bacteria"/>
</dbReference>
<dbReference type="HOGENOM" id="CLU_063205_0_0_7"/>